<protein>
    <recommendedName>
        <fullName evidence="1">Helicase-associated domain-containing protein</fullName>
    </recommendedName>
</protein>
<sequence length="514" mass="60625">MLAKISTALSTRTFGRHPRTVSSIFPTVPLAQKSTELTRPANRLSRGSSVVKFPPDASLVFSRLSIHDGREEMRAAWEELGQRFVGGCSVGSSGNWKIQKHDPSCPRNVSIIRCFSTQPLGVGQVCTGNILNTGDDIKHEFLEETNTVIGNRSTLSWHDQNFSKMIEELKEFEAKFGSFEIPLYYPPNPMMSKWVSHLRKNLKDFKKGMKTPLTEDQVRQLEDLGFCRPAWIKMHNALRVYKGIHGHCNVSEHSPLYHKLGSWVQAQRRSYKNKSRNMTPERIRRLEDLSFQWRLHDRKNWWDEYQLLREYWVEHGDFNIPTDKPEGLHLVEWAKVQRRHYKRRQQGDYSFLTDDRVRALDAIDFVWDKFEARWMERFSQLGKFRSQYGHCNVTKNSAGEYGTLYSWVRQQRHIRKLGDTGMGKPMPMKRIKLLDEEGFVWDAAEELWNQNYEKLVHFQRSNGHCDVQCTVNEPLYVWIWRLREAYKKFRDGKKSTLNFERIMRLEKIGFQWTK</sequence>
<feature type="domain" description="Helicase-associated" evidence="1">
    <location>
        <begin position="230"/>
        <end position="291"/>
    </location>
</feature>
<dbReference type="Pfam" id="PF03457">
    <property type="entry name" value="HA"/>
    <property type="match status" value="5"/>
</dbReference>
<dbReference type="InterPro" id="IPR005114">
    <property type="entry name" value="Helicase_assoc"/>
</dbReference>
<proteinExistence type="predicted"/>
<feature type="domain" description="Helicase-associated" evidence="1">
    <location>
        <begin position="158"/>
        <end position="226"/>
    </location>
</feature>
<organism evidence="2">
    <name type="scientific">Odontella aurita</name>
    <dbReference type="NCBI Taxonomy" id="265563"/>
    <lineage>
        <taxon>Eukaryota</taxon>
        <taxon>Sar</taxon>
        <taxon>Stramenopiles</taxon>
        <taxon>Ochrophyta</taxon>
        <taxon>Bacillariophyta</taxon>
        <taxon>Mediophyceae</taxon>
        <taxon>Biddulphiophycidae</taxon>
        <taxon>Eupodiscales</taxon>
        <taxon>Odontellaceae</taxon>
        <taxon>Odontella</taxon>
    </lineage>
</organism>
<evidence type="ECO:0000259" key="1">
    <source>
        <dbReference type="Pfam" id="PF03457"/>
    </source>
</evidence>
<dbReference type="AlphaFoldDB" id="A0A7S4JDK7"/>
<feature type="domain" description="Helicase-associated" evidence="1">
    <location>
        <begin position="298"/>
        <end position="365"/>
    </location>
</feature>
<dbReference type="Gene3D" id="6.10.140.530">
    <property type="match status" value="5"/>
</dbReference>
<dbReference type="EMBL" id="HBKQ01038162">
    <property type="protein sequence ID" value="CAE2260211.1"/>
    <property type="molecule type" value="Transcribed_RNA"/>
</dbReference>
<dbReference type="PANTHER" id="PTHR33418">
    <property type="entry name" value="HELICASE-ASSOCIATED"/>
    <property type="match status" value="1"/>
</dbReference>
<accession>A0A7S4JDK7</accession>
<evidence type="ECO:0000313" key="2">
    <source>
        <dbReference type="EMBL" id="CAE2260211.1"/>
    </source>
</evidence>
<name>A0A7S4JDK7_9STRA</name>
<reference evidence="2" key="1">
    <citation type="submission" date="2021-01" db="EMBL/GenBank/DDBJ databases">
        <authorList>
            <person name="Corre E."/>
            <person name="Pelletier E."/>
            <person name="Niang G."/>
            <person name="Scheremetjew M."/>
            <person name="Finn R."/>
            <person name="Kale V."/>
            <person name="Holt S."/>
            <person name="Cochrane G."/>
            <person name="Meng A."/>
            <person name="Brown T."/>
            <person name="Cohen L."/>
        </authorList>
    </citation>
    <scope>NUCLEOTIDE SEQUENCE</scope>
    <source>
        <strain evidence="2">Isolate 1302-5</strain>
    </source>
</reference>
<gene>
    <name evidence="2" type="ORF">OAUR00152_LOCUS26354</name>
</gene>
<dbReference type="PANTHER" id="PTHR33418:SF1">
    <property type="entry name" value="HELICASE-ASSOCIATED DOMAIN-CONTAINING PROTEIN"/>
    <property type="match status" value="1"/>
</dbReference>
<feature type="domain" description="Helicase-associated" evidence="1">
    <location>
        <begin position="445"/>
        <end position="510"/>
    </location>
</feature>
<feature type="domain" description="Helicase-associated" evidence="1">
    <location>
        <begin position="371"/>
        <end position="439"/>
    </location>
</feature>